<feature type="compositionally biased region" description="Basic and acidic residues" evidence="1">
    <location>
        <begin position="232"/>
        <end position="266"/>
    </location>
</feature>
<reference evidence="3 4" key="1">
    <citation type="journal article" date="2012" name="Genome Biol.">
        <title>Genome and low-iron response of an oceanic diatom adapted to chronic iron limitation.</title>
        <authorList>
            <person name="Lommer M."/>
            <person name="Specht M."/>
            <person name="Roy A.S."/>
            <person name="Kraemer L."/>
            <person name="Andreson R."/>
            <person name="Gutowska M.A."/>
            <person name="Wolf J."/>
            <person name="Bergner S.V."/>
            <person name="Schilhabel M.B."/>
            <person name="Klostermeier U.C."/>
            <person name="Beiko R.G."/>
            <person name="Rosenstiel P."/>
            <person name="Hippler M."/>
            <person name="Laroche J."/>
        </authorList>
    </citation>
    <scope>NUCLEOTIDE SEQUENCE [LARGE SCALE GENOMIC DNA]</scope>
    <source>
        <strain evidence="3 4">CCMP1005</strain>
    </source>
</reference>
<evidence type="ECO:0000256" key="1">
    <source>
        <dbReference type="SAM" id="MobiDB-lite"/>
    </source>
</evidence>
<dbReference type="Proteomes" id="UP000266841">
    <property type="component" value="Unassembled WGS sequence"/>
</dbReference>
<dbReference type="EMBL" id="AGNL01011490">
    <property type="protein sequence ID" value="EJK68359.1"/>
    <property type="molecule type" value="Genomic_DNA"/>
</dbReference>
<feature type="region of interest" description="Disordered" evidence="1">
    <location>
        <begin position="20"/>
        <end position="53"/>
    </location>
</feature>
<feature type="compositionally biased region" description="Basic residues" evidence="1">
    <location>
        <begin position="25"/>
        <end position="44"/>
    </location>
</feature>
<feature type="compositionally biased region" description="Basic and acidic residues" evidence="1">
    <location>
        <begin position="213"/>
        <end position="222"/>
    </location>
</feature>
<dbReference type="Pfam" id="PF09429">
    <property type="entry name" value="Wbp11"/>
    <property type="match status" value="1"/>
</dbReference>
<comment type="caution">
    <text evidence="3">The sequence shown here is derived from an EMBL/GenBank/DDBJ whole genome shotgun (WGS) entry which is preliminary data.</text>
</comment>
<name>K0STN4_THAOC</name>
<feature type="non-terminal residue" evidence="3">
    <location>
        <position position="347"/>
    </location>
</feature>
<proteinExistence type="predicted"/>
<dbReference type="OrthoDB" id="49178at2759"/>
<feature type="region of interest" description="Disordered" evidence="1">
    <location>
        <begin position="197"/>
        <end position="287"/>
    </location>
</feature>
<protein>
    <recommendedName>
        <fullName evidence="2">Wbp11/ELF5/Saf1 N-terminal domain-containing protein</fullName>
    </recommendedName>
</protein>
<dbReference type="eggNOG" id="ENOG502S4FD">
    <property type="taxonomic scope" value="Eukaryota"/>
</dbReference>
<feature type="compositionally biased region" description="Basic and acidic residues" evidence="1">
    <location>
        <begin position="319"/>
        <end position="329"/>
    </location>
</feature>
<accession>K0STN4</accession>
<feature type="domain" description="Wbp11/ELF5/Saf1 N-terminal" evidence="2">
    <location>
        <begin position="22"/>
        <end position="101"/>
    </location>
</feature>
<dbReference type="Pfam" id="PF12622">
    <property type="entry name" value="NpwBP"/>
    <property type="match status" value="1"/>
</dbReference>
<dbReference type="AlphaFoldDB" id="K0STN4"/>
<gene>
    <name evidence="3" type="ORF">THAOC_10465</name>
</gene>
<evidence type="ECO:0000313" key="4">
    <source>
        <dbReference type="Proteomes" id="UP000266841"/>
    </source>
</evidence>
<feature type="region of interest" description="Disordered" evidence="1">
    <location>
        <begin position="314"/>
        <end position="347"/>
    </location>
</feature>
<organism evidence="3 4">
    <name type="scientific">Thalassiosira oceanica</name>
    <name type="common">Marine diatom</name>
    <dbReference type="NCBI Taxonomy" id="159749"/>
    <lineage>
        <taxon>Eukaryota</taxon>
        <taxon>Sar</taxon>
        <taxon>Stramenopiles</taxon>
        <taxon>Ochrophyta</taxon>
        <taxon>Bacillariophyta</taxon>
        <taxon>Coscinodiscophyceae</taxon>
        <taxon>Thalassiosirophycidae</taxon>
        <taxon>Thalassiosirales</taxon>
        <taxon>Thalassiosiraceae</taxon>
        <taxon>Thalassiosira</taxon>
    </lineage>
</organism>
<dbReference type="InterPro" id="IPR019007">
    <property type="entry name" value="Wbp11/ELF5/Saf1_N"/>
</dbReference>
<evidence type="ECO:0000259" key="2">
    <source>
        <dbReference type="Pfam" id="PF09429"/>
    </source>
</evidence>
<sequence length="347" mass="39452">MVSERSFIDNVYLEPIDVLTIHPSPPHRRQQRKKELKKNKTSRTKARDAQVAATKSLDEIKSEIAKLERRQNRSIDSTGSALDANDTKKLERLRKELKIVQAEAGKRKLLADQAQLERDRELISAQRTVEGVKQLNESKYSLVERFASVYYDPNLNPFGAPAPGQPRLYFADPDGRTTTMDSNLAIVPLRLRPKFDEERGITNEGTGSMGNKRRWDQREESTHPLFPPPPVPKREKPTSPPPKHESRVEQKAVKEAVKEEKKEIDLSKPPPLPAPSKSVLRAAKRGKKNSMVDIWASQDELVYEQAVGGGSMEGIFEQEATKEEHIPRWKRDRMKKSKQNVVDNGDV</sequence>
<evidence type="ECO:0000313" key="3">
    <source>
        <dbReference type="EMBL" id="EJK68359.1"/>
    </source>
</evidence>
<keyword evidence="4" id="KW-1185">Reference proteome</keyword>
<dbReference type="GO" id="GO:0006396">
    <property type="term" value="P:RNA processing"/>
    <property type="evidence" value="ECO:0007669"/>
    <property type="project" value="InterPro"/>
</dbReference>